<dbReference type="Gene3D" id="3.40.50.10190">
    <property type="entry name" value="BRCT domain"/>
    <property type="match status" value="1"/>
</dbReference>
<dbReference type="Proteomes" id="UP001230268">
    <property type="component" value="Unassembled WGS sequence"/>
</dbReference>
<dbReference type="PROSITE" id="PS50172">
    <property type="entry name" value="BRCT"/>
    <property type="match status" value="1"/>
</dbReference>
<dbReference type="SUPFAM" id="SSF56784">
    <property type="entry name" value="HAD-like"/>
    <property type="match status" value="1"/>
</dbReference>
<keyword evidence="4" id="KW-0539">Nucleus</keyword>
<evidence type="ECO:0000256" key="3">
    <source>
        <dbReference type="ARBA" id="ARBA00022801"/>
    </source>
</evidence>
<feature type="region of interest" description="Disordered" evidence="7">
    <location>
        <begin position="221"/>
        <end position="262"/>
    </location>
</feature>
<dbReference type="GO" id="GO:0005634">
    <property type="term" value="C:nucleus"/>
    <property type="evidence" value="ECO:0007669"/>
    <property type="project" value="UniProtKB-SubCell"/>
</dbReference>
<dbReference type="AlphaFoldDB" id="A0AAD8USF2"/>
<sequence>MPQNRRNEHSRPSGPDSSKQQRHHGSKPWLRRNKPPKGGVDPTPTPNGQEAWQGPPKAVQPFPKNMCPPFGLMGQMMPKQPPGIPCPGPVMFPFMDPAMYQSMMKSFAANAAGKPGEELDMKALMAKMPPTANMQFPVPKGMPLMGMAPPGMMFPPPFLGMSKTPPFKGMMPFVPDGMFNPKAPGFPLAKMPPTEPIRGHTPPPTVAKVNGTDAASKIVSLSQLQRRGKRSRGQNADPERMSAVSDDGEPSVEKKLRNSDPGNGIPANIAFVNSFVPSPPERYRGDYELHEIKMFSPIGIKAHARSKGLSPQVTASFESGPVRNGKLVLLLDLDNTLLHACSQTKLDMLDINLSHFVDELGEPELFKFTMPNFANVRYYMKLRPGLRGFLHVLSLYYEMSIYTNATKEYADVVVSILDPDRSLFMDRIVARTSAGERDLQKTASRLYPDLDPRFIVAFDDRTDVWADVPHTHVVTAEHYEFFDSHITELSESYGIAGSNTEPSYEIDSDRHLQHMVNVFLELHKRFFDDPFKASVGDILDEMRTSVLEGVGILLTGYRKNSKGQGQVLQADCEQRQKEMAIQLGATVLNKLSDKKLTHVVAGKNCTDNIIRSRDPQYSHVHKVHTLWLYSCKATWSKVPPDNFNVDEICDAYSNEAPSQPYKDHWKVLQSDSDNGKKRQIADMIPEDQLPTRIFMGTGSYSHGTELISPTEKLIIRWDPAKTKLLQNNASDPIEQKSVKQIVLENTPYTNSVNSDKYV</sequence>
<comment type="subcellular location">
    <subcellularLocation>
        <location evidence="1">Nucleus</location>
    </subcellularLocation>
</comment>
<evidence type="ECO:0000313" key="11">
    <source>
        <dbReference type="Proteomes" id="UP001230268"/>
    </source>
</evidence>
<dbReference type="PANTHER" id="PTHR23081:SF36">
    <property type="entry name" value="RNA POLYMERASE II SUBUNIT A C-TERMINAL DOMAIN PHOSPHATASE"/>
    <property type="match status" value="1"/>
</dbReference>
<dbReference type="PANTHER" id="PTHR23081">
    <property type="entry name" value="RNA POLYMERASE II CTD PHOSPHATASE"/>
    <property type="match status" value="1"/>
</dbReference>
<dbReference type="Gene3D" id="3.40.50.1000">
    <property type="entry name" value="HAD superfamily/HAD-like"/>
    <property type="match status" value="1"/>
</dbReference>
<protein>
    <recommendedName>
        <fullName evidence="2">protein-serine/threonine phosphatase</fullName>
        <ecNumber evidence="2">3.1.3.16</ecNumber>
    </recommendedName>
</protein>
<evidence type="ECO:0000256" key="6">
    <source>
        <dbReference type="ARBA" id="ARBA00048336"/>
    </source>
</evidence>
<evidence type="ECO:0000256" key="2">
    <source>
        <dbReference type="ARBA" id="ARBA00013081"/>
    </source>
</evidence>
<comment type="caution">
    <text evidence="10">The sequence shown here is derived from an EMBL/GenBank/DDBJ whole genome shotgun (WGS) entry which is preliminary data.</text>
</comment>
<dbReference type="InterPro" id="IPR036420">
    <property type="entry name" value="BRCT_dom_sf"/>
</dbReference>
<reference evidence="10" key="1">
    <citation type="submission" date="2023-08" db="EMBL/GenBank/DDBJ databases">
        <title>Draft sequence of the Babesia gibsoni genome.</title>
        <authorList>
            <person name="Yamagishi J.Y."/>
            <person name="Xuan X.X."/>
        </authorList>
    </citation>
    <scope>NUCLEOTIDE SEQUENCE</scope>
    <source>
        <strain evidence="10">Azabu</strain>
    </source>
</reference>
<dbReference type="InterPro" id="IPR004274">
    <property type="entry name" value="FCP1_dom"/>
</dbReference>
<feature type="domain" description="BRCT" evidence="8">
    <location>
        <begin position="542"/>
        <end position="645"/>
    </location>
</feature>
<evidence type="ECO:0000313" key="10">
    <source>
        <dbReference type="EMBL" id="KAK1444101.1"/>
    </source>
</evidence>
<feature type="domain" description="FCP1 homology" evidence="9">
    <location>
        <begin position="322"/>
        <end position="499"/>
    </location>
</feature>
<dbReference type="InterPro" id="IPR039189">
    <property type="entry name" value="Fcp1"/>
</dbReference>
<keyword evidence="11" id="KW-1185">Reference proteome</keyword>
<dbReference type="SMART" id="SM00577">
    <property type="entry name" value="CPDc"/>
    <property type="match status" value="1"/>
</dbReference>
<dbReference type="InterPro" id="IPR001357">
    <property type="entry name" value="BRCT_dom"/>
</dbReference>
<feature type="compositionally biased region" description="Basic and acidic residues" evidence="7">
    <location>
        <begin position="1"/>
        <end position="11"/>
    </location>
</feature>
<evidence type="ECO:0000256" key="5">
    <source>
        <dbReference type="ARBA" id="ARBA00047761"/>
    </source>
</evidence>
<feature type="region of interest" description="Disordered" evidence="7">
    <location>
        <begin position="1"/>
        <end position="63"/>
    </location>
</feature>
<evidence type="ECO:0000259" key="8">
    <source>
        <dbReference type="PROSITE" id="PS50172"/>
    </source>
</evidence>
<dbReference type="CDD" id="cd17729">
    <property type="entry name" value="BRCT_CTDP1"/>
    <property type="match status" value="1"/>
</dbReference>
<dbReference type="GO" id="GO:0008420">
    <property type="term" value="F:RNA polymerase II CTD heptapeptide repeat phosphatase activity"/>
    <property type="evidence" value="ECO:0007669"/>
    <property type="project" value="InterPro"/>
</dbReference>
<keyword evidence="3" id="KW-0378">Hydrolase</keyword>
<evidence type="ECO:0000256" key="1">
    <source>
        <dbReference type="ARBA" id="ARBA00004123"/>
    </source>
</evidence>
<evidence type="ECO:0000256" key="7">
    <source>
        <dbReference type="SAM" id="MobiDB-lite"/>
    </source>
</evidence>
<dbReference type="Pfam" id="PF03031">
    <property type="entry name" value="NIF"/>
    <property type="match status" value="1"/>
</dbReference>
<name>A0AAD8USF2_BABGI</name>
<dbReference type="EC" id="3.1.3.16" evidence="2"/>
<dbReference type="EMBL" id="JAVEPI010000001">
    <property type="protein sequence ID" value="KAK1444101.1"/>
    <property type="molecule type" value="Genomic_DNA"/>
</dbReference>
<dbReference type="CDD" id="cd07521">
    <property type="entry name" value="HAD_FCP1-like"/>
    <property type="match status" value="1"/>
</dbReference>
<proteinExistence type="predicted"/>
<dbReference type="SUPFAM" id="SSF52113">
    <property type="entry name" value="BRCT domain"/>
    <property type="match status" value="1"/>
</dbReference>
<comment type="catalytic activity">
    <reaction evidence="6">
        <text>O-phospho-L-threonyl-[protein] + H2O = L-threonyl-[protein] + phosphate</text>
        <dbReference type="Rhea" id="RHEA:47004"/>
        <dbReference type="Rhea" id="RHEA-COMP:11060"/>
        <dbReference type="Rhea" id="RHEA-COMP:11605"/>
        <dbReference type="ChEBI" id="CHEBI:15377"/>
        <dbReference type="ChEBI" id="CHEBI:30013"/>
        <dbReference type="ChEBI" id="CHEBI:43474"/>
        <dbReference type="ChEBI" id="CHEBI:61977"/>
        <dbReference type="EC" id="3.1.3.16"/>
    </reaction>
</comment>
<gene>
    <name evidence="10" type="ORF">BgAZ_100070</name>
</gene>
<dbReference type="InterPro" id="IPR023214">
    <property type="entry name" value="HAD_sf"/>
</dbReference>
<feature type="compositionally biased region" description="Basic residues" evidence="7">
    <location>
        <begin position="20"/>
        <end position="35"/>
    </location>
</feature>
<accession>A0AAD8USF2</accession>
<dbReference type="PROSITE" id="PS50969">
    <property type="entry name" value="FCP1"/>
    <property type="match status" value="1"/>
</dbReference>
<evidence type="ECO:0000256" key="4">
    <source>
        <dbReference type="ARBA" id="ARBA00023242"/>
    </source>
</evidence>
<evidence type="ECO:0000259" key="9">
    <source>
        <dbReference type="PROSITE" id="PS50969"/>
    </source>
</evidence>
<comment type="catalytic activity">
    <reaction evidence="5">
        <text>O-phospho-L-seryl-[protein] + H2O = L-seryl-[protein] + phosphate</text>
        <dbReference type="Rhea" id="RHEA:20629"/>
        <dbReference type="Rhea" id="RHEA-COMP:9863"/>
        <dbReference type="Rhea" id="RHEA-COMP:11604"/>
        <dbReference type="ChEBI" id="CHEBI:15377"/>
        <dbReference type="ChEBI" id="CHEBI:29999"/>
        <dbReference type="ChEBI" id="CHEBI:43474"/>
        <dbReference type="ChEBI" id="CHEBI:83421"/>
        <dbReference type="EC" id="3.1.3.16"/>
    </reaction>
</comment>
<organism evidence="10 11">
    <name type="scientific">Babesia gibsoni</name>
    <dbReference type="NCBI Taxonomy" id="33632"/>
    <lineage>
        <taxon>Eukaryota</taxon>
        <taxon>Sar</taxon>
        <taxon>Alveolata</taxon>
        <taxon>Apicomplexa</taxon>
        <taxon>Aconoidasida</taxon>
        <taxon>Piroplasmida</taxon>
        <taxon>Babesiidae</taxon>
        <taxon>Babesia</taxon>
    </lineage>
</organism>
<dbReference type="InterPro" id="IPR036412">
    <property type="entry name" value="HAD-like_sf"/>
</dbReference>